<organism evidence="1 2">
    <name type="scientific">Streptomyces virginiae</name>
    <name type="common">Streptomyces cinnamonensis</name>
    <dbReference type="NCBI Taxonomy" id="1961"/>
    <lineage>
        <taxon>Bacteria</taxon>
        <taxon>Bacillati</taxon>
        <taxon>Actinomycetota</taxon>
        <taxon>Actinomycetes</taxon>
        <taxon>Kitasatosporales</taxon>
        <taxon>Streptomycetaceae</taxon>
        <taxon>Streptomyces</taxon>
    </lineage>
</organism>
<evidence type="ECO:0000313" key="1">
    <source>
        <dbReference type="EMBL" id="WUQ18288.1"/>
    </source>
</evidence>
<dbReference type="Proteomes" id="UP001432039">
    <property type="component" value="Plasmid unnamed1"/>
</dbReference>
<sequence>MTASYLAERAGFSKSKVTELLRGVGLYPHWEITYALVRLLGMPVTPMCRLWAAAAREAQKKRGWIDGSIARIVVSTGPAAPPLEHHAFAKTNGARYESYAAVFLGDSGESSRVVTETFDILWLCWNEALASSQVQRYAWQVLRRGVMARAPHIDGRPDLAGATFSTVALDNATGLAAFRQAEQTVAFFRAVGRLPDVQLDVIVLRHLRGMDITPVADLLGVTPAFVVSTERHAKRSLATRLNLRAHPEGPHASDR</sequence>
<proteinExistence type="predicted"/>
<dbReference type="InterPro" id="IPR036388">
    <property type="entry name" value="WH-like_DNA-bd_sf"/>
</dbReference>
<accession>A0ABZ1TQZ2</accession>
<dbReference type="InterPro" id="IPR013324">
    <property type="entry name" value="RNA_pol_sigma_r3/r4-like"/>
</dbReference>
<protein>
    <submittedName>
        <fullName evidence="1">Sigma-70 family RNA polymerase sigma factor</fullName>
    </submittedName>
</protein>
<evidence type="ECO:0000313" key="2">
    <source>
        <dbReference type="Proteomes" id="UP001432039"/>
    </source>
</evidence>
<name>A0ABZ1TQZ2_STRVG</name>
<gene>
    <name evidence="1" type="ORF">OG517_43490</name>
</gene>
<reference evidence="1" key="1">
    <citation type="submission" date="2022-10" db="EMBL/GenBank/DDBJ databases">
        <title>The complete genomes of actinobacterial strains from the NBC collection.</title>
        <authorList>
            <person name="Joergensen T.S."/>
            <person name="Alvarez Arevalo M."/>
            <person name="Sterndorff E.B."/>
            <person name="Faurdal D."/>
            <person name="Vuksanovic O."/>
            <person name="Mourched A.-S."/>
            <person name="Charusanti P."/>
            <person name="Shaw S."/>
            <person name="Blin K."/>
            <person name="Weber T."/>
        </authorList>
    </citation>
    <scope>NUCLEOTIDE SEQUENCE</scope>
    <source>
        <strain evidence="1">NBC_00248</strain>
        <plasmid evidence="1">unnamed1</plasmid>
    </source>
</reference>
<dbReference type="SUPFAM" id="SSF88659">
    <property type="entry name" value="Sigma3 and sigma4 domains of RNA polymerase sigma factors"/>
    <property type="match status" value="1"/>
</dbReference>
<dbReference type="Gene3D" id="1.10.10.10">
    <property type="entry name" value="Winged helix-like DNA-binding domain superfamily/Winged helix DNA-binding domain"/>
    <property type="match status" value="1"/>
</dbReference>
<keyword evidence="1" id="KW-0614">Plasmid</keyword>
<keyword evidence="2" id="KW-1185">Reference proteome</keyword>
<geneLocation type="plasmid" evidence="1 2">
    <name>unnamed1</name>
</geneLocation>
<dbReference type="RefSeq" id="WP_328966233.1">
    <property type="nucleotide sequence ID" value="NZ_CP108091.1"/>
</dbReference>
<dbReference type="EMBL" id="CP108091">
    <property type="protein sequence ID" value="WUQ18288.1"/>
    <property type="molecule type" value="Genomic_DNA"/>
</dbReference>